<feature type="compositionally biased region" description="Polar residues" evidence="1">
    <location>
        <begin position="320"/>
        <end position="329"/>
    </location>
</feature>
<keyword evidence="2" id="KW-1133">Transmembrane helix</keyword>
<keyword evidence="4" id="KW-1185">Reference proteome</keyword>
<evidence type="ECO:0000313" key="3">
    <source>
        <dbReference type="EMBL" id="EAQ13714.1"/>
    </source>
</evidence>
<reference evidence="3 4" key="1">
    <citation type="journal article" date="2010" name="J. Bacteriol.">
        <title>Genome sequences of Pelagibaca bermudensis HTCC2601T and Maritimibacter alkaliphilus HTCC2654T, the type strains of two marine Roseobacter genera.</title>
        <authorList>
            <person name="Thrash J.C."/>
            <person name="Cho J.C."/>
            <person name="Ferriera S."/>
            <person name="Johnson J."/>
            <person name="Vergin K.L."/>
            <person name="Giovannoni S.J."/>
        </authorList>
    </citation>
    <scope>NUCLEOTIDE SEQUENCE [LARGE SCALE GENOMIC DNA]</scope>
    <source>
        <strain evidence="3 4">HTCC2654</strain>
    </source>
</reference>
<feature type="transmembrane region" description="Helical" evidence="2">
    <location>
        <begin position="65"/>
        <end position="84"/>
    </location>
</feature>
<evidence type="ECO:0000256" key="1">
    <source>
        <dbReference type="SAM" id="MobiDB-lite"/>
    </source>
</evidence>
<feature type="transmembrane region" description="Helical" evidence="2">
    <location>
        <begin position="39"/>
        <end position="58"/>
    </location>
</feature>
<keyword evidence="2" id="KW-0812">Transmembrane</keyword>
<dbReference type="Proteomes" id="UP000002931">
    <property type="component" value="Unassembled WGS sequence"/>
</dbReference>
<dbReference type="AlphaFoldDB" id="A3VDX5"/>
<evidence type="ECO:0000313" key="4">
    <source>
        <dbReference type="Proteomes" id="UP000002931"/>
    </source>
</evidence>
<organism evidence="3 4">
    <name type="scientific">Maritimibacter alkaliphilus HTCC2654</name>
    <dbReference type="NCBI Taxonomy" id="314271"/>
    <lineage>
        <taxon>Bacteria</taxon>
        <taxon>Pseudomonadati</taxon>
        <taxon>Pseudomonadota</taxon>
        <taxon>Alphaproteobacteria</taxon>
        <taxon>Rhodobacterales</taxon>
        <taxon>Roseobacteraceae</taxon>
        <taxon>Maritimibacter</taxon>
    </lineage>
</organism>
<dbReference type="eggNOG" id="ENOG502ZURX">
    <property type="taxonomic scope" value="Bacteria"/>
</dbReference>
<name>A3VDX5_9RHOB</name>
<proteinExistence type="predicted"/>
<sequence>MRNLYRHIFRDRRRLSFTALMLALSLTLGWNTASTDLPIARDVGTVLLLLVVAGGVAIAAPRLRFAVEVAAVSNFVFVGLGHLLPTSNFNLANPHLNAASAVLLYLFVIVVMHTALNGRWSDRFTPIRRRTVAHASSSLSAKDLWYGLVPTPGHLDEIPDADVVSIDYADPSRRVIRLLNWRPPGRSSELLLHVDEIDAPHFVRLRIERVDPERGNTFEGTTSFRITDQGARRRVEICHVADALPIRRHARGWLDDTLGRWLDLRLSRVEETTQALCHSAGGVRIKCPEKISSADYFNSVYAQAKPHTGPDRRRAPLPQWISSLPRTER</sequence>
<dbReference type="EMBL" id="AAMT01000004">
    <property type="protein sequence ID" value="EAQ13714.1"/>
    <property type="molecule type" value="Genomic_DNA"/>
</dbReference>
<dbReference type="RefSeq" id="WP_008328687.1">
    <property type="nucleotide sequence ID" value="NZ_CH902578.1"/>
</dbReference>
<feature type="region of interest" description="Disordered" evidence="1">
    <location>
        <begin position="305"/>
        <end position="329"/>
    </location>
</feature>
<dbReference type="HOGENOM" id="CLU_844132_0_0_5"/>
<evidence type="ECO:0000256" key="2">
    <source>
        <dbReference type="SAM" id="Phobius"/>
    </source>
</evidence>
<keyword evidence="2" id="KW-0472">Membrane</keyword>
<gene>
    <name evidence="3" type="ORF">RB2654_03334</name>
</gene>
<accession>A3VDX5</accession>
<comment type="caution">
    <text evidence="3">The sequence shown here is derived from an EMBL/GenBank/DDBJ whole genome shotgun (WGS) entry which is preliminary data.</text>
</comment>
<feature type="transmembrane region" description="Helical" evidence="2">
    <location>
        <begin position="96"/>
        <end position="116"/>
    </location>
</feature>
<protein>
    <submittedName>
        <fullName evidence="3">Uncharacterized protein</fullName>
    </submittedName>
</protein>